<accession>A0A2G8LPA0</accession>
<organism evidence="2 3">
    <name type="scientific">Stichopus japonicus</name>
    <name type="common">Sea cucumber</name>
    <dbReference type="NCBI Taxonomy" id="307972"/>
    <lineage>
        <taxon>Eukaryota</taxon>
        <taxon>Metazoa</taxon>
        <taxon>Echinodermata</taxon>
        <taxon>Eleutherozoa</taxon>
        <taxon>Echinozoa</taxon>
        <taxon>Holothuroidea</taxon>
        <taxon>Aspidochirotacea</taxon>
        <taxon>Aspidochirotida</taxon>
        <taxon>Stichopodidae</taxon>
        <taxon>Apostichopus</taxon>
    </lineage>
</organism>
<feature type="domain" description="Calcium-activated chloride channel N-terminal" evidence="1">
    <location>
        <begin position="1"/>
        <end position="103"/>
    </location>
</feature>
<evidence type="ECO:0000313" key="3">
    <source>
        <dbReference type="Proteomes" id="UP000230750"/>
    </source>
</evidence>
<comment type="caution">
    <text evidence="2">The sequence shown here is derived from an EMBL/GenBank/DDBJ whole genome shotgun (WGS) entry which is preliminary data.</text>
</comment>
<name>A0A2G8LPA0_STIJA</name>
<keyword evidence="3" id="KW-1185">Reference proteome</keyword>
<evidence type="ECO:0000313" key="2">
    <source>
        <dbReference type="EMBL" id="PIK62086.1"/>
    </source>
</evidence>
<dbReference type="AlphaFoldDB" id="A0A2G8LPA0"/>
<protein>
    <submittedName>
        <fullName evidence="2">Putative calcium-activated chloride channel regulator 1</fullName>
    </submittedName>
</protein>
<gene>
    <name evidence="2" type="ORF">BSL78_00969</name>
</gene>
<dbReference type="STRING" id="307972.A0A2G8LPA0"/>
<dbReference type="OrthoDB" id="687730at2759"/>
<reference evidence="2 3" key="1">
    <citation type="journal article" date="2017" name="PLoS Biol.">
        <title>The sea cucumber genome provides insights into morphological evolution and visceral regeneration.</title>
        <authorList>
            <person name="Zhang X."/>
            <person name="Sun L."/>
            <person name="Yuan J."/>
            <person name="Sun Y."/>
            <person name="Gao Y."/>
            <person name="Zhang L."/>
            <person name="Li S."/>
            <person name="Dai H."/>
            <person name="Hamel J.F."/>
            <person name="Liu C."/>
            <person name="Yu Y."/>
            <person name="Liu S."/>
            <person name="Lin W."/>
            <person name="Guo K."/>
            <person name="Jin S."/>
            <person name="Xu P."/>
            <person name="Storey K.B."/>
            <person name="Huan P."/>
            <person name="Zhang T."/>
            <person name="Zhou Y."/>
            <person name="Zhang J."/>
            <person name="Lin C."/>
            <person name="Li X."/>
            <person name="Xing L."/>
            <person name="Huo D."/>
            <person name="Sun M."/>
            <person name="Wang L."/>
            <person name="Mercier A."/>
            <person name="Li F."/>
            <person name="Yang H."/>
            <person name="Xiang J."/>
        </authorList>
    </citation>
    <scope>NUCLEOTIDE SEQUENCE [LARGE SCALE GENOMIC DNA]</scope>
    <source>
        <strain evidence="2">Shaxun</strain>
        <tissue evidence="2">Muscle</tissue>
    </source>
</reference>
<dbReference type="InterPro" id="IPR013642">
    <property type="entry name" value="CLCA_N"/>
</dbReference>
<dbReference type="Pfam" id="PF08434">
    <property type="entry name" value="CLCA"/>
    <property type="match status" value="1"/>
</dbReference>
<evidence type="ECO:0000259" key="1">
    <source>
        <dbReference type="Pfam" id="PF08434"/>
    </source>
</evidence>
<proteinExistence type="predicted"/>
<dbReference type="EMBL" id="MRZV01000019">
    <property type="protein sequence ID" value="PIK62086.1"/>
    <property type="molecule type" value="Genomic_DNA"/>
</dbReference>
<dbReference type="Proteomes" id="UP000230750">
    <property type="component" value="Unassembled WGS sequence"/>
</dbReference>
<sequence>MVRDASSYLYQATKKRAYFKNVTILIPDTWQDKPEYESPKNATFEGADVIIAPRNPRYVPDANVPPTPYTKHYEGCGKQAVHIHLTQQFLLEPFSETLYGNRG</sequence>